<gene>
    <name evidence="1" type="ORF">CMV_021609</name>
</gene>
<name>A0A8J4QTQ5_9ROSI</name>
<sequence length="158" mass="17464">MDTRLVESSGGGGKCLSRSSLLETSKNSKFFTKEISRHGSNSLNVNGHTLIPISRIKSGFSIRTTLFVNVEIPASLNYNNNNQKNTKLQSSEICQGIYCSMLSKDHDPDDSASEVKGKFSTSLPYKDSMKCPRCLNPFTEGRGIATRTLKISIKLWHS</sequence>
<accession>A0A8J4QTQ5</accession>
<protein>
    <submittedName>
        <fullName evidence="1">Uncharacterized protein</fullName>
    </submittedName>
</protein>
<keyword evidence="2" id="KW-1185">Reference proteome</keyword>
<dbReference type="AlphaFoldDB" id="A0A8J4QTQ5"/>
<reference evidence="1" key="1">
    <citation type="submission" date="2020-03" db="EMBL/GenBank/DDBJ databases">
        <title>Castanea mollissima Vanexum genome sequencing.</title>
        <authorList>
            <person name="Staton M."/>
        </authorList>
    </citation>
    <scope>NUCLEOTIDE SEQUENCE</scope>
    <source>
        <tissue evidence="1">Leaf</tissue>
    </source>
</reference>
<evidence type="ECO:0000313" key="2">
    <source>
        <dbReference type="Proteomes" id="UP000737018"/>
    </source>
</evidence>
<evidence type="ECO:0000313" key="1">
    <source>
        <dbReference type="EMBL" id="KAF3952884.1"/>
    </source>
</evidence>
<comment type="caution">
    <text evidence="1">The sequence shown here is derived from an EMBL/GenBank/DDBJ whole genome shotgun (WGS) entry which is preliminary data.</text>
</comment>
<dbReference type="EMBL" id="JRKL02004312">
    <property type="protein sequence ID" value="KAF3952884.1"/>
    <property type="molecule type" value="Genomic_DNA"/>
</dbReference>
<organism evidence="1 2">
    <name type="scientific">Castanea mollissima</name>
    <name type="common">Chinese chestnut</name>
    <dbReference type="NCBI Taxonomy" id="60419"/>
    <lineage>
        <taxon>Eukaryota</taxon>
        <taxon>Viridiplantae</taxon>
        <taxon>Streptophyta</taxon>
        <taxon>Embryophyta</taxon>
        <taxon>Tracheophyta</taxon>
        <taxon>Spermatophyta</taxon>
        <taxon>Magnoliopsida</taxon>
        <taxon>eudicotyledons</taxon>
        <taxon>Gunneridae</taxon>
        <taxon>Pentapetalae</taxon>
        <taxon>rosids</taxon>
        <taxon>fabids</taxon>
        <taxon>Fagales</taxon>
        <taxon>Fagaceae</taxon>
        <taxon>Castanea</taxon>
    </lineage>
</organism>
<proteinExistence type="predicted"/>
<dbReference type="Proteomes" id="UP000737018">
    <property type="component" value="Unassembled WGS sequence"/>
</dbReference>